<dbReference type="EMBL" id="LTBM01000013">
    <property type="protein sequence ID" value="KXT29118.1"/>
    <property type="molecule type" value="Genomic_DNA"/>
</dbReference>
<dbReference type="Gene3D" id="3.40.470.10">
    <property type="entry name" value="Uracil-DNA glycosylase-like domain"/>
    <property type="match status" value="1"/>
</dbReference>
<reference evidence="6 7" key="1">
    <citation type="submission" date="2016-02" db="EMBL/GenBank/DDBJ databases">
        <title>A draft genome sequence of Candidatus Phytoplasma oryzae strain Mbita1, the causative agent of Napier Grass stunt disease in Kenya.</title>
        <authorList>
            <person name="Fischer A."/>
            <person name="Santa-Cruz I."/>
            <person name="Wambua L."/>
            <person name="Olds C."/>
            <person name="Midega C."/>
            <person name="Dickinson M."/>
            <person name="Kawicha P."/>
            <person name="Khan Z."/>
            <person name="Masiga D."/>
            <person name="Jores J."/>
            <person name="Bernd S."/>
        </authorList>
    </citation>
    <scope>NUCLEOTIDE SEQUENCE [LARGE SCALE GENOMIC DNA]</scope>
    <source>
        <strain evidence="6">Mbita1</strain>
    </source>
</reference>
<dbReference type="PANTHER" id="PTHR11264:SF0">
    <property type="entry name" value="URACIL-DNA GLYCOSYLASE"/>
    <property type="match status" value="1"/>
</dbReference>
<keyword evidence="4" id="KW-0234">DNA repair</keyword>
<dbReference type="OrthoDB" id="9804372at2"/>
<dbReference type="PANTHER" id="PTHR11264">
    <property type="entry name" value="URACIL-DNA GLYCOSYLASE"/>
    <property type="match status" value="1"/>
</dbReference>
<dbReference type="PATRIC" id="fig|203274.3.peg.145"/>
<evidence type="ECO:0000256" key="4">
    <source>
        <dbReference type="ARBA" id="ARBA00023204"/>
    </source>
</evidence>
<keyword evidence="3" id="KW-0378">Hydrolase</keyword>
<sequence length="96" mass="11389">MWKEFFDKEKQKIYFQEIFSFLKKEFKKGKIIFPSFSNIFQAFKLTSFNHTKVVILGQDPYPGVNQAHGLSFSTLHHCTPSSLKNRAKKRLKYRVI</sequence>
<comment type="caution">
    <text evidence="6">The sequence shown here is derived from an EMBL/GenBank/DDBJ whole genome shotgun (WGS) entry which is preliminary data.</text>
</comment>
<dbReference type="PROSITE" id="PS00130">
    <property type="entry name" value="U_DNA_GLYCOSYLASE"/>
    <property type="match status" value="1"/>
</dbReference>
<evidence type="ECO:0000256" key="5">
    <source>
        <dbReference type="PROSITE-ProRule" id="PRU10072"/>
    </source>
</evidence>
<dbReference type="InterPro" id="IPR002043">
    <property type="entry name" value="UDG_fam1"/>
</dbReference>
<dbReference type="GO" id="GO:0097510">
    <property type="term" value="P:base-excision repair, AP site formation via deaminated base removal"/>
    <property type="evidence" value="ECO:0007669"/>
    <property type="project" value="TreeGrafter"/>
</dbReference>
<dbReference type="InterPro" id="IPR018085">
    <property type="entry name" value="Ura-DNA_Glyclase_AS"/>
</dbReference>
<evidence type="ECO:0000313" key="6">
    <source>
        <dbReference type="EMBL" id="KXT29118.1"/>
    </source>
</evidence>
<evidence type="ECO:0000256" key="2">
    <source>
        <dbReference type="ARBA" id="ARBA00022763"/>
    </source>
</evidence>
<name>A0A139JQA0_9MOLU</name>
<dbReference type="GO" id="GO:0004844">
    <property type="term" value="F:uracil DNA N-glycosylase activity"/>
    <property type="evidence" value="ECO:0007669"/>
    <property type="project" value="InterPro"/>
</dbReference>
<keyword evidence="2" id="KW-0227">DNA damage</keyword>
<organism evidence="6 7">
    <name type="scientific">Candidatus Phytoplasma oryzae</name>
    <dbReference type="NCBI Taxonomy" id="203274"/>
    <lineage>
        <taxon>Bacteria</taxon>
        <taxon>Bacillati</taxon>
        <taxon>Mycoplasmatota</taxon>
        <taxon>Mollicutes</taxon>
        <taxon>Acholeplasmatales</taxon>
        <taxon>Acholeplasmataceae</taxon>
        <taxon>Candidatus Phytoplasma</taxon>
        <taxon>16SrXI (Rice yellow dwarf group)</taxon>
    </lineage>
</organism>
<dbReference type="AlphaFoldDB" id="A0A139JQA0"/>
<accession>A0A139JQA0</accession>
<evidence type="ECO:0000256" key="3">
    <source>
        <dbReference type="ARBA" id="ARBA00022801"/>
    </source>
</evidence>
<dbReference type="RefSeq" id="WP_066540563.1">
    <property type="nucleotide sequence ID" value="NZ_JHUK01000008.1"/>
</dbReference>
<evidence type="ECO:0000256" key="1">
    <source>
        <dbReference type="ARBA" id="ARBA00008184"/>
    </source>
</evidence>
<gene>
    <name evidence="6" type="ORF">AXA84_0354</name>
</gene>
<protein>
    <submittedName>
        <fullName evidence="6">Uracil DNA glycosylase superfamily protein</fullName>
    </submittedName>
</protein>
<evidence type="ECO:0000313" key="7">
    <source>
        <dbReference type="Proteomes" id="UP000070069"/>
    </source>
</evidence>
<dbReference type="SUPFAM" id="SSF52141">
    <property type="entry name" value="Uracil-DNA glycosylase-like"/>
    <property type="match status" value="1"/>
</dbReference>
<dbReference type="Proteomes" id="UP000070069">
    <property type="component" value="Unassembled WGS sequence"/>
</dbReference>
<feature type="active site" description="Proton acceptor" evidence="5">
    <location>
        <position position="59"/>
    </location>
</feature>
<comment type="similarity">
    <text evidence="1">Belongs to the uracil-DNA glycosylase (UDG) superfamily. UNG family.</text>
</comment>
<dbReference type="InterPro" id="IPR036895">
    <property type="entry name" value="Uracil-DNA_glycosylase-like_sf"/>
</dbReference>
<proteinExistence type="inferred from homology"/>